<dbReference type="InterPro" id="IPR026935">
    <property type="entry name" value="BtrH_N"/>
</dbReference>
<keyword evidence="4" id="KW-1185">Reference proteome</keyword>
<dbReference type="EMBL" id="JAPFQN010000003">
    <property type="protein sequence ID" value="MCX2743338.1"/>
    <property type="molecule type" value="Genomic_DNA"/>
</dbReference>
<proteinExistence type="predicted"/>
<evidence type="ECO:0000313" key="4">
    <source>
        <dbReference type="Proteomes" id="UP001209885"/>
    </source>
</evidence>
<dbReference type="InterPro" id="IPR032369">
    <property type="entry name" value="DUF4872"/>
</dbReference>
<reference evidence="3 4" key="1">
    <citation type="submission" date="2022-11" db="EMBL/GenBank/DDBJ databases">
        <title>The characterization of three novel Bacteroidetes species and genomic analysis of their roles in tidal elemental geochemical cycles.</title>
        <authorList>
            <person name="Ma K."/>
        </authorList>
    </citation>
    <scope>NUCLEOTIDE SEQUENCE [LARGE SCALE GENOMIC DNA]</scope>
    <source>
        <strain evidence="3 4">M17</strain>
    </source>
</reference>
<feature type="domain" description="DUF4872" evidence="2">
    <location>
        <begin position="153"/>
        <end position="323"/>
    </location>
</feature>
<protein>
    <submittedName>
        <fullName evidence="3">BtrH N-terminal domain-containing protein</fullName>
    </submittedName>
</protein>
<gene>
    <name evidence="3" type="ORF">OO013_05645</name>
</gene>
<evidence type="ECO:0000259" key="2">
    <source>
        <dbReference type="Pfam" id="PF16169"/>
    </source>
</evidence>
<comment type="caution">
    <text evidence="3">The sequence shown here is derived from an EMBL/GenBank/DDBJ whole genome shotgun (WGS) entry which is preliminary data.</text>
</comment>
<dbReference type="RefSeq" id="WP_266055715.1">
    <property type="nucleotide sequence ID" value="NZ_JAPFQN010000003.1"/>
</dbReference>
<sequence length="332" mass="37787">MIIKDFKPFNGQHCETTATGSLLYQLDINLSEPILFGIGEGLGYIFWNMKIMDFPFIGGRVKPDILTENICKNLNLKLEVKETSSIKKAWKNVKSNIDKGKAVGLKLDCYHLDYFTNKIHFAGHYASIYGYDDKTAYLNDTNQQGRDARTTLKSLELARNEKGPMSSRNRSYTICKNGEQPDLKKVIKRAIHNNATDFLNPPIKNIGYKGIHKTSLEIKKWFKTSKNIKKDFQTSASLMERGGTGGSLFRNIYRDFLYESAEITGSDILFKASEDYGEIARLWKNIADLFDEIGETKDLNDVNQASEILIDLSEKERNTMEKLMNATIDESI</sequence>
<accession>A0ABT3RPS3</accession>
<dbReference type="Pfam" id="PF16169">
    <property type="entry name" value="DUF4872"/>
    <property type="match status" value="1"/>
</dbReference>
<feature type="domain" description="Butirosin biosynthesis protein H N-terminal" evidence="1">
    <location>
        <begin position="13"/>
        <end position="141"/>
    </location>
</feature>
<evidence type="ECO:0000259" key="1">
    <source>
        <dbReference type="Pfam" id="PF14399"/>
    </source>
</evidence>
<evidence type="ECO:0000313" key="3">
    <source>
        <dbReference type="EMBL" id="MCX2743338.1"/>
    </source>
</evidence>
<dbReference type="Pfam" id="PF14399">
    <property type="entry name" value="BtrH_N"/>
    <property type="match status" value="1"/>
</dbReference>
<organism evidence="3 4">
    <name type="scientific">Mangrovivirga halotolerans</name>
    <dbReference type="NCBI Taxonomy" id="2993936"/>
    <lineage>
        <taxon>Bacteria</taxon>
        <taxon>Pseudomonadati</taxon>
        <taxon>Bacteroidota</taxon>
        <taxon>Cytophagia</taxon>
        <taxon>Cytophagales</taxon>
        <taxon>Mangrovivirgaceae</taxon>
        <taxon>Mangrovivirga</taxon>
    </lineage>
</organism>
<name>A0ABT3RPS3_9BACT</name>
<dbReference type="Proteomes" id="UP001209885">
    <property type="component" value="Unassembled WGS sequence"/>
</dbReference>